<dbReference type="AlphaFoldDB" id="A0A6C0JWT3"/>
<reference evidence="1" key="1">
    <citation type="journal article" date="2020" name="Nature">
        <title>Giant virus diversity and host interactions through global metagenomics.</title>
        <authorList>
            <person name="Schulz F."/>
            <person name="Roux S."/>
            <person name="Paez-Espino D."/>
            <person name="Jungbluth S."/>
            <person name="Walsh D.A."/>
            <person name="Denef V.J."/>
            <person name="McMahon K.D."/>
            <person name="Konstantinidis K.T."/>
            <person name="Eloe-Fadrosh E.A."/>
            <person name="Kyrpides N.C."/>
            <person name="Woyke T."/>
        </authorList>
    </citation>
    <scope>NUCLEOTIDE SEQUENCE</scope>
    <source>
        <strain evidence="1">GVMAG-S-1062768-28</strain>
    </source>
</reference>
<proteinExistence type="predicted"/>
<protein>
    <submittedName>
        <fullName evidence="1">Uncharacterized protein</fullName>
    </submittedName>
</protein>
<sequence length="227" mass="25513">MDKELTTIREFVTFANEMLSGKSIDNMYRLVAKPETLTPLQCKEIKATFSTYFSNIVEWKDFKGKIVYKIGEIDMAKLEKTCLKKTDDAQVFTQYLDTIRAFYFDVRKNINEFIKKLGLEEGSNEAVFMTTVFNDIGGELIETIKSGGDTKDVATLLPRVFEMLKNGSLVKCLERLKDGSIKVSKILRAITTLVEQWEGESAVQVEGSVSSGDVGEAMPTTTLLLED</sequence>
<dbReference type="EMBL" id="MN740695">
    <property type="protein sequence ID" value="QHU08194.1"/>
    <property type="molecule type" value="Genomic_DNA"/>
</dbReference>
<organism evidence="1">
    <name type="scientific">viral metagenome</name>
    <dbReference type="NCBI Taxonomy" id="1070528"/>
    <lineage>
        <taxon>unclassified sequences</taxon>
        <taxon>metagenomes</taxon>
        <taxon>organismal metagenomes</taxon>
    </lineage>
</organism>
<evidence type="ECO:0000313" key="1">
    <source>
        <dbReference type="EMBL" id="QHU08194.1"/>
    </source>
</evidence>
<accession>A0A6C0JWT3</accession>
<name>A0A6C0JWT3_9ZZZZ</name>